<accession>A0ACC1J9F2</accession>
<dbReference type="Proteomes" id="UP001150603">
    <property type="component" value="Unassembled WGS sequence"/>
</dbReference>
<evidence type="ECO:0000313" key="1">
    <source>
        <dbReference type="EMBL" id="KAJ1942553.1"/>
    </source>
</evidence>
<sequence>MPPDHNETTPTGSPDRTPHTSHEWASDERISYDEDSEPSHSVFVPIFTRKRTASTQAIHDFDIVANEYAHSIASDDSYEAENMRASTQ</sequence>
<evidence type="ECO:0000313" key="2">
    <source>
        <dbReference type="Proteomes" id="UP001150603"/>
    </source>
</evidence>
<dbReference type="EMBL" id="JANBPW010001936">
    <property type="protein sequence ID" value="KAJ1942553.1"/>
    <property type="molecule type" value="Genomic_DNA"/>
</dbReference>
<reference evidence="1" key="1">
    <citation type="submission" date="2022-07" db="EMBL/GenBank/DDBJ databases">
        <title>Phylogenomic reconstructions and comparative analyses of Kickxellomycotina fungi.</title>
        <authorList>
            <person name="Reynolds N.K."/>
            <person name="Stajich J.E."/>
            <person name="Barry K."/>
            <person name="Grigoriev I.V."/>
            <person name="Crous P."/>
            <person name="Smith M.E."/>
        </authorList>
    </citation>
    <scope>NUCLEOTIDE SEQUENCE</scope>
    <source>
        <strain evidence="1">NRRL 5244</strain>
    </source>
</reference>
<protein>
    <submittedName>
        <fullName evidence="1">Uncharacterized protein</fullName>
    </submittedName>
</protein>
<keyword evidence="2" id="KW-1185">Reference proteome</keyword>
<name>A0ACC1J9F2_9FUNG</name>
<gene>
    <name evidence="1" type="ORF">FBU59_003162</name>
</gene>
<comment type="caution">
    <text evidence="1">The sequence shown here is derived from an EMBL/GenBank/DDBJ whole genome shotgun (WGS) entry which is preliminary data.</text>
</comment>
<organism evidence="1 2">
    <name type="scientific">Linderina macrospora</name>
    <dbReference type="NCBI Taxonomy" id="4868"/>
    <lineage>
        <taxon>Eukaryota</taxon>
        <taxon>Fungi</taxon>
        <taxon>Fungi incertae sedis</taxon>
        <taxon>Zoopagomycota</taxon>
        <taxon>Kickxellomycotina</taxon>
        <taxon>Kickxellomycetes</taxon>
        <taxon>Kickxellales</taxon>
        <taxon>Kickxellaceae</taxon>
        <taxon>Linderina</taxon>
    </lineage>
</organism>
<feature type="non-terminal residue" evidence="1">
    <location>
        <position position="88"/>
    </location>
</feature>
<proteinExistence type="predicted"/>